<evidence type="ECO:0000313" key="2">
    <source>
        <dbReference type="EMBL" id="QHI37441.1"/>
    </source>
</evidence>
<dbReference type="RefSeq" id="WP_160130066.1">
    <property type="nucleotide sequence ID" value="NZ_CP019288.1"/>
</dbReference>
<accession>A0A7L4ZLQ0</accession>
<keyword evidence="1" id="KW-1133">Transmembrane helix</keyword>
<evidence type="ECO:0000256" key="1">
    <source>
        <dbReference type="SAM" id="Phobius"/>
    </source>
</evidence>
<dbReference type="KEGG" id="kan:IMCC3317_28200"/>
<proteinExistence type="predicted"/>
<dbReference type="Proteomes" id="UP000464657">
    <property type="component" value="Chromosome"/>
</dbReference>
<gene>
    <name evidence="2" type="ORF">IMCC3317_28200</name>
</gene>
<dbReference type="AlphaFoldDB" id="A0A7L4ZLQ0"/>
<dbReference type="EMBL" id="CP019288">
    <property type="protein sequence ID" value="QHI37441.1"/>
    <property type="molecule type" value="Genomic_DNA"/>
</dbReference>
<keyword evidence="1" id="KW-0812">Transmembrane</keyword>
<sequence>MKNIFEGIADFSENVLLAPFNSLRAMELENWAAANAINWIFMIIAASAMVYWVLQLKKFNDNGEERKDISSHSYL</sequence>
<evidence type="ECO:0000313" key="3">
    <source>
        <dbReference type="Proteomes" id="UP000464657"/>
    </source>
</evidence>
<keyword evidence="3" id="KW-1185">Reference proteome</keyword>
<reference evidence="2 3" key="1">
    <citation type="journal article" date="2013" name="Int. J. Syst. Evol. Microbiol.">
        <title>Kordia antarctica sp. nov., isolated from Antarctic seawater.</title>
        <authorList>
            <person name="Baek K."/>
            <person name="Choi A."/>
            <person name="Kang I."/>
            <person name="Lee K."/>
            <person name="Cho J.C."/>
        </authorList>
    </citation>
    <scope>NUCLEOTIDE SEQUENCE [LARGE SCALE GENOMIC DNA]</scope>
    <source>
        <strain evidence="2 3">IMCC3317</strain>
    </source>
</reference>
<organism evidence="2 3">
    <name type="scientific">Kordia antarctica</name>
    <dbReference type="NCBI Taxonomy" id="1218801"/>
    <lineage>
        <taxon>Bacteria</taxon>
        <taxon>Pseudomonadati</taxon>
        <taxon>Bacteroidota</taxon>
        <taxon>Flavobacteriia</taxon>
        <taxon>Flavobacteriales</taxon>
        <taxon>Flavobacteriaceae</taxon>
        <taxon>Kordia</taxon>
    </lineage>
</organism>
<feature type="transmembrane region" description="Helical" evidence="1">
    <location>
        <begin position="36"/>
        <end position="54"/>
    </location>
</feature>
<dbReference type="Pfam" id="PF19868">
    <property type="entry name" value="DUF6341"/>
    <property type="match status" value="1"/>
</dbReference>
<keyword evidence="1" id="KW-0472">Membrane</keyword>
<protein>
    <recommendedName>
        <fullName evidence="4">Uracil phosphoribosyltransferase</fullName>
    </recommendedName>
</protein>
<dbReference type="InterPro" id="IPR045922">
    <property type="entry name" value="DUF6341"/>
</dbReference>
<evidence type="ECO:0008006" key="4">
    <source>
        <dbReference type="Google" id="ProtNLM"/>
    </source>
</evidence>
<name>A0A7L4ZLQ0_9FLAO</name>